<proteinExistence type="predicted"/>
<accession>C1N615</accession>
<dbReference type="STRING" id="564608.C1N615"/>
<evidence type="ECO:0000256" key="1">
    <source>
        <dbReference type="ARBA" id="ARBA00023117"/>
    </source>
</evidence>
<dbReference type="KEGG" id="mpp:MICPUCDRAFT_22450"/>
<organism evidence="5">
    <name type="scientific">Micromonas pusilla (strain CCMP1545)</name>
    <name type="common">Picoplanktonic green alga</name>
    <dbReference type="NCBI Taxonomy" id="564608"/>
    <lineage>
        <taxon>Eukaryota</taxon>
        <taxon>Viridiplantae</taxon>
        <taxon>Chlorophyta</taxon>
        <taxon>Mamiellophyceae</taxon>
        <taxon>Mamiellales</taxon>
        <taxon>Mamiellaceae</taxon>
        <taxon>Micromonas</taxon>
    </lineage>
</organism>
<dbReference type="SMART" id="SM00297">
    <property type="entry name" value="BROMO"/>
    <property type="match status" value="1"/>
</dbReference>
<keyword evidence="5" id="KW-1185">Reference proteome</keyword>
<dbReference type="EMBL" id="GG663748">
    <property type="protein sequence ID" value="EEH52391.1"/>
    <property type="molecule type" value="Genomic_DNA"/>
</dbReference>
<dbReference type="InterPro" id="IPR001487">
    <property type="entry name" value="Bromodomain"/>
</dbReference>
<protein>
    <submittedName>
        <fullName evidence="4">Predicted protein</fullName>
    </submittedName>
</protein>
<evidence type="ECO:0000313" key="4">
    <source>
        <dbReference type="EMBL" id="EEH52391.1"/>
    </source>
</evidence>
<evidence type="ECO:0000256" key="2">
    <source>
        <dbReference type="PROSITE-ProRule" id="PRU00035"/>
    </source>
</evidence>
<dbReference type="AlphaFoldDB" id="C1N615"/>
<dbReference type="PRINTS" id="PR00503">
    <property type="entry name" value="BROMODOMAIN"/>
</dbReference>
<dbReference type="PANTHER" id="PTHR45926">
    <property type="entry name" value="OSJNBA0053K19.4 PROTEIN"/>
    <property type="match status" value="1"/>
</dbReference>
<feature type="domain" description="Bromo" evidence="3">
    <location>
        <begin position="28"/>
        <end position="100"/>
    </location>
</feature>
<dbReference type="Gene3D" id="1.20.920.10">
    <property type="entry name" value="Bromodomain-like"/>
    <property type="match status" value="1"/>
</dbReference>
<dbReference type="InterPro" id="IPR036427">
    <property type="entry name" value="Bromodomain-like_sf"/>
</dbReference>
<dbReference type="SUPFAM" id="SSF47370">
    <property type="entry name" value="Bromodomain"/>
    <property type="match status" value="1"/>
</dbReference>
<dbReference type="Proteomes" id="UP000001876">
    <property type="component" value="Unassembled WGS sequence"/>
</dbReference>
<evidence type="ECO:0000313" key="5">
    <source>
        <dbReference type="Proteomes" id="UP000001876"/>
    </source>
</evidence>
<keyword evidence="1 2" id="KW-0103">Bromodomain</keyword>
<dbReference type="GeneID" id="9688897"/>
<dbReference type="eggNOG" id="KOG1474">
    <property type="taxonomic scope" value="Eukaryota"/>
</dbReference>
<sequence length="120" mass="13545">MDPASEAEATATRTHVLAACEKVLNALKRHKYYFVFEHPVDPVALGIPDYPDVIKDPMDLGTVGDKLARGGYLHPREFEYDCRLTFQNCKTYNSPGTDAHSMGDAMLKEFEKNWLNMGFC</sequence>
<dbReference type="RefSeq" id="XP_003063255.1">
    <property type="nucleotide sequence ID" value="XM_003063209.1"/>
</dbReference>
<dbReference type="OrthoDB" id="21449at2759"/>
<gene>
    <name evidence="4" type="ORF">MICPUCDRAFT_22450</name>
</gene>
<name>C1N615_MICPC</name>
<reference evidence="4 5" key="1">
    <citation type="journal article" date="2009" name="Science">
        <title>Green evolution and dynamic adaptations revealed by genomes of the marine picoeukaryotes Micromonas.</title>
        <authorList>
            <person name="Worden A.Z."/>
            <person name="Lee J.H."/>
            <person name="Mock T."/>
            <person name="Rouze P."/>
            <person name="Simmons M.P."/>
            <person name="Aerts A.L."/>
            <person name="Allen A.E."/>
            <person name="Cuvelier M.L."/>
            <person name="Derelle E."/>
            <person name="Everett M.V."/>
            <person name="Foulon E."/>
            <person name="Grimwood J."/>
            <person name="Gundlach H."/>
            <person name="Henrissat B."/>
            <person name="Napoli C."/>
            <person name="McDonald S.M."/>
            <person name="Parker M.S."/>
            <person name="Rombauts S."/>
            <person name="Salamov A."/>
            <person name="Von Dassow P."/>
            <person name="Badger J.H."/>
            <person name="Coutinho P.M."/>
            <person name="Demir E."/>
            <person name="Dubchak I."/>
            <person name="Gentemann C."/>
            <person name="Eikrem W."/>
            <person name="Gready J.E."/>
            <person name="John U."/>
            <person name="Lanier W."/>
            <person name="Lindquist E.A."/>
            <person name="Lucas S."/>
            <person name="Mayer K.F."/>
            <person name="Moreau H."/>
            <person name="Not F."/>
            <person name="Otillar R."/>
            <person name="Panaud O."/>
            <person name="Pangilinan J."/>
            <person name="Paulsen I."/>
            <person name="Piegu B."/>
            <person name="Poliakov A."/>
            <person name="Robbens S."/>
            <person name="Schmutz J."/>
            <person name="Toulza E."/>
            <person name="Wyss T."/>
            <person name="Zelensky A."/>
            <person name="Zhou K."/>
            <person name="Armbrust E.V."/>
            <person name="Bhattacharya D."/>
            <person name="Goodenough U.W."/>
            <person name="Van de Peer Y."/>
            <person name="Grigoriev I.V."/>
        </authorList>
    </citation>
    <scope>NUCLEOTIDE SEQUENCE [LARGE SCALE GENOMIC DNA]</scope>
    <source>
        <strain evidence="4 5">CCMP1545</strain>
    </source>
</reference>
<dbReference type="PROSITE" id="PS50014">
    <property type="entry name" value="BROMODOMAIN_2"/>
    <property type="match status" value="1"/>
</dbReference>
<evidence type="ECO:0000259" key="3">
    <source>
        <dbReference type="PROSITE" id="PS50014"/>
    </source>
</evidence>
<dbReference type="OMA" id="SEINICT"/>
<dbReference type="Pfam" id="PF00439">
    <property type="entry name" value="Bromodomain"/>
    <property type="match status" value="1"/>
</dbReference>